<comment type="subunit">
    <text evidence="2">Belongs to the 40S cdc5-associated complex (or cwf complex), a spliceosome sub-complex reminiscent of a late-stage spliceosome.</text>
</comment>
<comment type="function">
    <text evidence="2">Involved in mRNA splicing where it associates with cdc5 and the other cwf proteins as part of the spliceosome.</text>
</comment>
<dbReference type="InterPro" id="IPR032174">
    <property type="entry name" value="Aquarius_N"/>
</dbReference>
<comment type="similarity">
    <text evidence="2">Belongs to the CWF11 family.</text>
</comment>
<dbReference type="Gene3D" id="3.40.50.300">
    <property type="entry name" value="P-loop containing nucleotide triphosphate hydrolases"/>
    <property type="match status" value="2"/>
</dbReference>
<dbReference type="GO" id="GO:0004386">
    <property type="term" value="F:helicase activity"/>
    <property type="evidence" value="ECO:0007669"/>
    <property type="project" value="InterPro"/>
</dbReference>
<protein>
    <recommendedName>
        <fullName evidence="2">Pre-mRNA-splicing factor</fullName>
    </recommendedName>
</protein>
<dbReference type="OrthoDB" id="1879at2759"/>
<dbReference type="PANTHER" id="PTHR10887:SF5">
    <property type="entry name" value="RNA HELICASE AQUARIUS"/>
    <property type="match status" value="1"/>
</dbReference>
<dbReference type="InterPro" id="IPR045055">
    <property type="entry name" value="DNA2/NAM7-like"/>
</dbReference>
<dbReference type="InterPro" id="IPR047187">
    <property type="entry name" value="SF1_C_Upf1"/>
</dbReference>
<feature type="domain" description="RNA helicase aquarius insertion" evidence="8">
    <location>
        <begin position="724"/>
        <end position="817"/>
    </location>
</feature>
<dbReference type="Pfam" id="PF16399">
    <property type="entry name" value="Aquarius_N_1st"/>
    <property type="match status" value="1"/>
</dbReference>
<evidence type="ECO:0000256" key="2">
    <source>
        <dbReference type="PIRNR" id="PIRNR038901"/>
    </source>
</evidence>
<dbReference type="InterPro" id="IPR041679">
    <property type="entry name" value="DNA2/NAM7-like_C"/>
</dbReference>
<feature type="domain" description="DNA2/NAM7 helicase helicase" evidence="4">
    <location>
        <begin position="832"/>
        <end position="1146"/>
    </location>
</feature>
<keyword evidence="1" id="KW-0378">Hydrolase</keyword>
<dbReference type="SUPFAM" id="SSF52540">
    <property type="entry name" value="P-loop containing nucleoside triphosphate hydrolases"/>
    <property type="match status" value="1"/>
</dbReference>
<evidence type="ECO:0000313" key="9">
    <source>
        <dbReference type="EMBL" id="RPA71567.1"/>
    </source>
</evidence>
<comment type="subcellular location">
    <subcellularLocation>
        <location evidence="2">Nucleus</location>
    </subcellularLocation>
</comment>
<evidence type="ECO:0000313" key="10">
    <source>
        <dbReference type="Proteomes" id="UP000275078"/>
    </source>
</evidence>
<evidence type="ECO:0000259" key="8">
    <source>
        <dbReference type="Pfam" id="PF21144"/>
    </source>
</evidence>
<dbReference type="STRING" id="1160509.A0A3N4HD36"/>
<evidence type="ECO:0000256" key="3">
    <source>
        <dbReference type="SAM" id="MobiDB-lite"/>
    </source>
</evidence>
<dbReference type="CDD" id="cd18808">
    <property type="entry name" value="SF1_C_Upf1"/>
    <property type="match status" value="1"/>
</dbReference>
<dbReference type="InterPro" id="IPR048966">
    <property type="entry name" value="Aquarius_b-barrel"/>
</dbReference>
<keyword evidence="10" id="KW-1185">Reference proteome</keyword>
<dbReference type="InterPro" id="IPR041677">
    <property type="entry name" value="DNA2/NAM7_AAA_11"/>
</dbReference>
<proteinExistence type="inferred from homology"/>
<reference evidence="9 10" key="1">
    <citation type="journal article" date="2018" name="Nat. Ecol. Evol.">
        <title>Pezizomycetes genomes reveal the molecular basis of ectomycorrhizal truffle lifestyle.</title>
        <authorList>
            <person name="Murat C."/>
            <person name="Payen T."/>
            <person name="Noel B."/>
            <person name="Kuo A."/>
            <person name="Morin E."/>
            <person name="Chen J."/>
            <person name="Kohler A."/>
            <person name="Krizsan K."/>
            <person name="Balestrini R."/>
            <person name="Da Silva C."/>
            <person name="Montanini B."/>
            <person name="Hainaut M."/>
            <person name="Levati E."/>
            <person name="Barry K.W."/>
            <person name="Belfiori B."/>
            <person name="Cichocki N."/>
            <person name="Clum A."/>
            <person name="Dockter R.B."/>
            <person name="Fauchery L."/>
            <person name="Guy J."/>
            <person name="Iotti M."/>
            <person name="Le Tacon F."/>
            <person name="Lindquist E.A."/>
            <person name="Lipzen A."/>
            <person name="Malagnac F."/>
            <person name="Mello A."/>
            <person name="Molinier V."/>
            <person name="Miyauchi S."/>
            <person name="Poulain J."/>
            <person name="Riccioni C."/>
            <person name="Rubini A."/>
            <person name="Sitrit Y."/>
            <person name="Splivallo R."/>
            <person name="Traeger S."/>
            <person name="Wang M."/>
            <person name="Zifcakova L."/>
            <person name="Wipf D."/>
            <person name="Zambonelli A."/>
            <person name="Paolocci F."/>
            <person name="Nowrousian M."/>
            <person name="Ottonello S."/>
            <person name="Baldrian P."/>
            <person name="Spatafora J.W."/>
            <person name="Henrissat B."/>
            <person name="Nagy L.G."/>
            <person name="Aury J.M."/>
            <person name="Wincker P."/>
            <person name="Grigoriev I.V."/>
            <person name="Bonfante P."/>
            <person name="Martin F.M."/>
        </authorList>
    </citation>
    <scope>NUCLEOTIDE SEQUENCE [LARGE SCALE GENOMIC DNA]</scope>
    <source>
        <strain evidence="9 10">RN42</strain>
    </source>
</reference>
<dbReference type="Pfam" id="PF13086">
    <property type="entry name" value="AAA_11"/>
    <property type="match status" value="1"/>
</dbReference>
<evidence type="ECO:0000259" key="6">
    <source>
        <dbReference type="Pfam" id="PF16399"/>
    </source>
</evidence>
<feature type="domain" description="DNA2/NAM7 helicase-like C-terminal" evidence="5">
    <location>
        <begin position="1158"/>
        <end position="1351"/>
    </location>
</feature>
<dbReference type="FunFam" id="3.40.50.300:FF:002863">
    <property type="entry name" value="Pre-mRNA-splicing factor cwf11"/>
    <property type="match status" value="1"/>
</dbReference>
<evidence type="ECO:0000256" key="1">
    <source>
        <dbReference type="ARBA" id="ARBA00022806"/>
    </source>
</evidence>
<evidence type="ECO:0000259" key="5">
    <source>
        <dbReference type="Pfam" id="PF13087"/>
    </source>
</evidence>
<dbReference type="EMBL" id="ML119917">
    <property type="protein sequence ID" value="RPA71567.1"/>
    <property type="molecule type" value="Genomic_DNA"/>
</dbReference>
<dbReference type="InterPro" id="IPR027417">
    <property type="entry name" value="P-loop_NTPase"/>
</dbReference>
<dbReference type="GO" id="GO:0003729">
    <property type="term" value="F:mRNA binding"/>
    <property type="evidence" value="ECO:0007669"/>
    <property type="project" value="TreeGrafter"/>
</dbReference>
<keyword evidence="1" id="KW-0547">Nucleotide-binding</keyword>
<dbReference type="Pfam" id="PF13087">
    <property type="entry name" value="AAA_12"/>
    <property type="match status" value="1"/>
</dbReference>
<keyword evidence="2" id="KW-0539">Nucleus</keyword>
<evidence type="ECO:0000259" key="7">
    <source>
        <dbReference type="Pfam" id="PF21143"/>
    </source>
</evidence>
<keyword evidence="1" id="KW-0347">Helicase</keyword>
<dbReference type="CDD" id="cd17935">
    <property type="entry name" value="EEXXQc_AQR"/>
    <property type="match status" value="1"/>
</dbReference>
<dbReference type="PIRSF" id="PIRSF038901">
    <property type="entry name" value="AQR_cwf11"/>
    <property type="match status" value="1"/>
</dbReference>
<evidence type="ECO:0000259" key="4">
    <source>
        <dbReference type="Pfam" id="PF13086"/>
    </source>
</evidence>
<feature type="domain" description="RNA helicase aquarius N-terminal" evidence="6">
    <location>
        <begin position="31"/>
        <end position="420"/>
    </location>
</feature>
<accession>A0A3N4HD36</accession>
<dbReference type="Pfam" id="PF21144">
    <property type="entry name" value="Aquarius_N_3rd"/>
    <property type="match status" value="1"/>
</dbReference>
<gene>
    <name evidence="9" type="ORF">BJ508DRAFT_367698</name>
</gene>
<dbReference type="GO" id="GO:0005684">
    <property type="term" value="C:U2-type spliceosomal complex"/>
    <property type="evidence" value="ECO:0007669"/>
    <property type="project" value="UniProtKB-UniRule"/>
</dbReference>
<feature type="region of interest" description="Disordered" evidence="3">
    <location>
        <begin position="1"/>
        <end position="26"/>
    </location>
</feature>
<keyword evidence="1" id="KW-0067">ATP-binding</keyword>
<keyword evidence="2" id="KW-0508">mRNA splicing</keyword>
<name>A0A3N4HD36_ASCIM</name>
<keyword evidence="2" id="KW-0507">mRNA processing</keyword>
<dbReference type="InterPro" id="IPR048967">
    <property type="entry name" value="Aquarius_insert"/>
</dbReference>
<dbReference type="PANTHER" id="PTHR10887">
    <property type="entry name" value="DNA2/NAM7 HELICASE FAMILY"/>
    <property type="match status" value="1"/>
</dbReference>
<dbReference type="InterPro" id="IPR026300">
    <property type="entry name" value="CWF11_fam"/>
</dbReference>
<organism evidence="9 10">
    <name type="scientific">Ascobolus immersus RN42</name>
    <dbReference type="NCBI Taxonomy" id="1160509"/>
    <lineage>
        <taxon>Eukaryota</taxon>
        <taxon>Fungi</taxon>
        <taxon>Dikarya</taxon>
        <taxon>Ascomycota</taxon>
        <taxon>Pezizomycotina</taxon>
        <taxon>Pezizomycetes</taxon>
        <taxon>Pezizales</taxon>
        <taxon>Ascobolaceae</taxon>
        <taxon>Ascobolus</taxon>
    </lineage>
</organism>
<sequence>MATSQEQPSLPALPNEENRPSISELHGGHPLAQAAQRLWIEPEVKKGKKKGKFDSNVVKTEIWDALEREGFRYRSLLLVESLGGLEKFLWPNFTEDSTNYHILCIALMVNVKRRENVPVWDCFQSNPALFTTLFRRLLTTSLDPTLPLALQTHLLTFLTTAFESLDTPLVRKECAPLVSIAIWNQLHSESVREERFDKYPSTRKLWRASGKRFDAADDEGKQRLKFERSWLARMVLGFFGVCYSTEGDNKERVVYCERFVEFLTDLESQLPTRRYVNLLLQDLNVLTVVKRSPLYREPENGLFRDMVGLLEHFVYFSIDDHTGEQLSREESRKLHCGTIAKLQRVALKSFKEKLTILALSNYGAVSQREELRGHLKVLDEEEVKQLAEQLGLRTTYPQGVEVGVGREFWVECVLDRCAKRVNFRDEIAEMAVLPTETSLFHSPIVKDERYDGSRPLPVPKLNLQYLTIGDFLWRSFLLYRAENFFGIRRDLEDSIARLQPKLLFPRMETQFSGSSTMALIISKPSILEVAPPKVGDDKPAYIRAEINVNIGHLHDRARREWERLGQGDVVFLASVRGYDEEEQRLRGLEGVKGEQTPAEKYGVRKVRSAEVIQVLDHEGKPLVRDTAFIKDDLAVPNWGRRIHVRLDRDVWGEDQAAVESGKADVYEGMNVLIRRKGIENNFKPVLQSIQDLAQSEEVPIPAWLQDVFLGYGDPESATYQALGQIKSLDFRDTFLDWDHLQESFPEQKVLSSTGAPIDPPYIITCSPPPAPEVAAPKTKKRKTKKAAAEEAARAEELAAAWTVSSYKLPNQGPYPIDKPRHNTLRFTPAQTDAILAGTNPGLTIIVGPPGTGKTDVVTQIISNIYHNFPNQKTLLVAHSNQALNQLFAKIKALDIDARHLLRLGHGESEDEQGQSFSKAGRVESFLENRGVLLQAVDKLAATMGAVGAHGDSCETAGYFWDVWVKPAWSKFGDYLEGKGFGKSVKEGAVEVREGDGLSVEGIVEHYPFTAFFSDANGGEGIFTQEVLGKPVEEVLEVAMGGYRHIEKVFTELEDIRPFELLRGSRERQAYLLAQEARIVAMTATHAGMRRREIAAAGFRYDNVVMEEAAQVTEAETFIPLCLQEARKEGGLKRVILVGDHFQNLPIVQNLPLRAHARLDQSLFYRLIRLGVKTHFLNQQGRCRPEIADLFRWRYTNPPLLDLPAVREREEFKLANAGFRHTFQFINVGPFKGQGETRPSPNVLQNLGEAEYAVALYQYMRLLSYPSSAITILTTYAGQRALIRDVLELRCKGNPLFGMPRVQVVDRFQGEESAFVILSLVRTEGVGFLRDVRRVTVALSRARLGLYVLGRREVFEASPEVREALDKLTENGTRSDKLELVTGEMYPTKRKADEPLGGEEGGDGGNKAVVVMEGVEHLGQYVFEMTKTKLEALKEERRRVIEGRK</sequence>
<dbReference type="Proteomes" id="UP000275078">
    <property type="component" value="Unassembled WGS sequence"/>
</dbReference>
<dbReference type="GO" id="GO:0071013">
    <property type="term" value="C:catalytic step 2 spliceosome"/>
    <property type="evidence" value="ECO:0007669"/>
    <property type="project" value="TreeGrafter"/>
</dbReference>
<dbReference type="Pfam" id="PF21143">
    <property type="entry name" value="Aquarius_N_2nd"/>
    <property type="match status" value="1"/>
</dbReference>
<feature type="domain" description="RNA helicase aquarius beta-barrel" evidence="7">
    <location>
        <begin position="505"/>
        <end position="675"/>
    </location>
</feature>
<dbReference type="GO" id="GO:0045292">
    <property type="term" value="P:mRNA cis splicing, via spliceosome"/>
    <property type="evidence" value="ECO:0007669"/>
    <property type="project" value="UniProtKB-UniRule"/>
</dbReference>